<dbReference type="Gene3D" id="3.40.50.300">
    <property type="entry name" value="P-loop containing nucleotide triphosphate hydrolases"/>
    <property type="match status" value="1"/>
</dbReference>
<name>A0ABS6AZ98_9NOCA</name>
<proteinExistence type="inferred from homology"/>
<keyword evidence="4 6" id="KW-0067">ATP-binding</keyword>
<dbReference type="SMART" id="SM00382">
    <property type="entry name" value="AAA"/>
    <property type="match status" value="1"/>
</dbReference>
<dbReference type="Pfam" id="PF00005">
    <property type="entry name" value="ABC_tran"/>
    <property type="match status" value="1"/>
</dbReference>
<dbReference type="Proteomes" id="UP000733379">
    <property type="component" value="Unassembled WGS sequence"/>
</dbReference>
<keyword evidence="2" id="KW-0813">Transport</keyword>
<evidence type="ECO:0000256" key="3">
    <source>
        <dbReference type="ARBA" id="ARBA00022741"/>
    </source>
</evidence>
<dbReference type="PANTHER" id="PTHR43335:SF4">
    <property type="entry name" value="ABC TRANSPORTER, ATP-BINDING PROTEIN"/>
    <property type="match status" value="1"/>
</dbReference>
<evidence type="ECO:0000313" key="7">
    <source>
        <dbReference type="Proteomes" id="UP000733379"/>
    </source>
</evidence>
<keyword evidence="7" id="KW-1185">Reference proteome</keyword>
<dbReference type="RefSeq" id="WP_215918270.1">
    <property type="nucleotide sequence ID" value="NZ_JAHKNI010000005.1"/>
</dbReference>
<reference evidence="6 7" key="1">
    <citation type="submission" date="2021-06" db="EMBL/GenBank/DDBJ databases">
        <title>Actinomycetes sequencing.</title>
        <authorList>
            <person name="Shan Q."/>
        </authorList>
    </citation>
    <scope>NUCLEOTIDE SEQUENCE [LARGE SCALE GENOMIC DNA]</scope>
    <source>
        <strain evidence="6 7">NEAU-G5</strain>
    </source>
</reference>
<comment type="caution">
    <text evidence="6">The sequence shown here is derived from an EMBL/GenBank/DDBJ whole genome shotgun (WGS) entry which is preliminary data.</text>
</comment>
<evidence type="ECO:0000256" key="4">
    <source>
        <dbReference type="ARBA" id="ARBA00022840"/>
    </source>
</evidence>
<dbReference type="SUPFAM" id="SSF52540">
    <property type="entry name" value="P-loop containing nucleoside triphosphate hydrolases"/>
    <property type="match status" value="1"/>
</dbReference>
<dbReference type="PROSITE" id="PS50893">
    <property type="entry name" value="ABC_TRANSPORTER_2"/>
    <property type="match status" value="1"/>
</dbReference>
<accession>A0ABS6AZ98</accession>
<dbReference type="PANTHER" id="PTHR43335">
    <property type="entry name" value="ABC TRANSPORTER, ATP-BINDING PROTEIN"/>
    <property type="match status" value="1"/>
</dbReference>
<protein>
    <submittedName>
        <fullName evidence="6">ABC transporter ATP-binding protein</fullName>
    </submittedName>
</protein>
<organism evidence="6 7">
    <name type="scientific">Nocardia albiluteola</name>
    <dbReference type="NCBI Taxonomy" id="2842303"/>
    <lineage>
        <taxon>Bacteria</taxon>
        <taxon>Bacillati</taxon>
        <taxon>Actinomycetota</taxon>
        <taxon>Actinomycetes</taxon>
        <taxon>Mycobacteriales</taxon>
        <taxon>Nocardiaceae</taxon>
        <taxon>Nocardia</taxon>
    </lineage>
</organism>
<dbReference type="InterPro" id="IPR027417">
    <property type="entry name" value="P-loop_NTPase"/>
</dbReference>
<dbReference type="EMBL" id="JAHKNI010000005">
    <property type="protein sequence ID" value="MBU3063380.1"/>
    <property type="molecule type" value="Genomic_DNA"/>
</dbReference>
<evidence type="ECO:0000256" key="1">
    <source>
        <dbReference type="ARBA" id="ARBA00005417"/>
    </source>
</evidence>
<dbReference type="InterPro" id="IPR003593">
    <property type="entry name" value="AAA+_ATPase"/>
</dbReference>
<evidence type="ECO:0000313" key="6">
    <source>
        <dbReference type="EMBL" id="MBU3063380.1"/>
    </source>
</evidence>
<dbReference type="InterPro" id="IPR003439">
    <property type="entry name" value="ABC_transporter-like_ATP-bd"/>
</dbReference>
<feature type="domain" description="ABC transporter" evidence="5">
    <location>
        <begin position="9"/>
        <end position="232"/>
    </location>
</feature>
<dbReference type="GO" id="GO:0005524">
    <property type="term" value="F:ATP binding"/>
    <property type="evidence" value="ECO:0007669"/>
    <property type="project" value="UniProtKB-KW"/>
</dbReference>
<keyword evidence="3" id="KW-0547">Nucleotide-binding</keyword>
<evidence type="ECO:0000256" key="2">
    <source>
        <dbReference type="ARBA" id="ARBA00022448"/>
    </source>
</evidence>
<sequence length="314" mass="32547">MSPARPLAFSVSGLTQEFDGVTVLRGVGFSVPIGTTAALVGPPGSGKSTLVEILLGQARPTSGTVSIGGTGSEAGSGRSLGALLQPRGLHPARTVRWHLRVYAAAAGIPDDEVDAVLATTRLDPAADTKAQALTPSMQARLALGIALLGNPRFLILDDPLTGLDAAERAWLSDHLHRHARRGGATLLTAQSLSAVLPVADNLIVLSRGSVVYQGSPRSLRRSHPDRLVVAASSPIALATMLAAEGFTDAVMRSDGRLAIAEATRSEIESAAGRARVRLTEVIPEPVHPDRVLAALTGSTPAPTRTAPMSYGMPR</sequence>
<comment type="similarity">
    <text evidence="1">Belongs to the ABC transporter superfamily.</text>
</comment>
<evidence type="ECO:0000259" key="5">
    <source>
        <dbReference type="PROSITE" id="PS50893"/>
    </source>
</evidence>
<gene>
    <name evidence="6" type="ORF">KO481_17825</name>
</gene>